<dbReference type="Proteomes" id="UP000807769">
    <property type="component" value="Unassembled WGS sequence"/>
</dbReference>
<evidence type="ECO:0000313" key="2">
    <source>
        <dbReference type="Proteomes" id="UP000807769"/>
    </source>
</evidence>
<reference evidence="1" key="1">
    <citation type="journal article" date="2020" name="New Phytol.">
        <title>Comparative genomics reveals dynamic genome evolution in host specialist ectomycorrhizal fungi.</title>
        <authorList>
            <person name="Lofgren L.A."/>
            <person name="Nguyen N.H."/>
            <person name="Vilgalys R."/>
            <person name="Ruytinx J."/>
            <person name="Liao H.L."/>
            <person name="Branco S."/>
            <person name="Kuo A."/>
            <person name="LaButti K."/>
            <person name="Lipzen A."/>
            <person name="Andreopoulos W."/>
            <person name="Pangilinan J."/>
            <person name="Riley R."/>
            <person name="Hundley H."/>
            <person name="Na H."/>
            <person name="Barry K."/>
            <person name="Grigoriev I.V."/>
            <person name="Stajich J.E."/>
            <person name="Kennedy P.G."/>
        </authorList>
    </citation>
    <scope>NUCLEOTIDE SEQUENCE</scope>
    <source>
        <strain evidence="1">MN1</strain>
    </source>
</reference>
<dbReference type="EMBL" id="JABBWG010000615">
    <property type="protein sequence ID" value="KAG1791270.1"/>
    <property type="molecule type" value="Genomic_DNA"/>
</dbReference>
<accession>A0A9P7AKB2</accession>
<gene>
    <name evidence="1" type="ORF">BJ212DRAFT_1419757</name>
</gene>
<organism evidence="1 2">
    <name type="scientific">Suillus subaureus</name>
    <dbReference type="NCBI Taxonomy" id="48587"/>
    <lineage>
        <taxon>Eukaryota</taxon>
        <taxon>Fungi</taxon>
        <taxon>Dikarya</taxon>
        <taxon>Basidiomycota</taxon>
        <taxon>Agaricomycotina</taxon>
        <taxon>Agaricomycetes</taxon>
        <taxon>Agaricomycetidae</taxon>
        <taxon>Boletales</taxon>
        <taxon>Suillineae</taxon>
        <taxon>Suillaceae</taxon>
        <taxon>Suillus</taxon>
    </lineage>
</organism>
<name>A0A9P7AKB2_9AGAM</name>
<comment type="caution">
    <text evidence="1">The sequence shown here is derived from an EMBL/GenBank/DDBJ whole genome shotgun (WGS) entry which is preliminary data.</text>
</comment>
<dbReference type="AlphaFoldDB" id="A0A9P7AKB2"/>
<dbReference type="RefSeq" id="XP_041184787.1">
    <property type="nucleotide sequence ID" value="XM_041337615.1"/>
</dbReference>
<keyword evidence="2" id="KW-1185">Reference proteome</keyword>
<evidence type="ECO:0000313" key="1">
    <source>
        <dbReference type="EMBL" id="KAG1791270.1"/>
    </source>
</evidence>
<sequence>MASPSCLQLETISPSVPLFYTYCTVDLSSTRKLAESVFLLQISLLPVKKKSLWDCNRCSKGLSNRGTLCGTTSLILCNSSETYLSR</sequence>
<protein>
    <submittedName>
        <fullName evidence="1">Uncharacterized protein</fullName>
    </submittedName>
</protein>
<dbReference type="GeneID" id="64631631"/>
<proteinExistence type="predicted"/>